<feature type="compositionally biased region" description="Basic residues" evidence="1">
    <location>
        <begin position="82"/>
        <end position="95"/>
    </location>
</feature>
<protein>
    <submittedName>
        <fullName evidence="2">Uncharacterized protein</fullName>
    </submittedName>
</protein>
<feature type="compositionally biased region" description="Low complexity" evidence="1">
    <location>
        <begin position="136"/>
        <end position="191"/>
    </location>
</feature>
<proteinExistence type="predicted"/>
<feature type="region of interest" description="Disordered" evidence="1">
    <location>
        <begin position="411"/>
        <end position="497"/>
    </location>
</feature>
<feature type="region of interest" description="Disordered" evidence="1">
    <location>
        <begin position="82"/>
        <end position="194"/>
    </location>
</feature>
<feature type="compositionally biased region" description="Low complexity" evidence="1">
    <location>
        <begin position="108"/>
        <end position="119"/>
    </location>
</feature>
<organism evidence="2">
    <name type="scientific">Noctiluca scintillans</name>
    <name type="common">Sea sparkle</name>
    <name type="synonym">Red tide dinoflagellate</name>
    <dbReference type="NCBI Taxonomy" id="2966"/>
    <lineage>
        <taxon>Eukaryota</taxon>
        <taxon>Sar</taxon>
        <taxon>Alveolata</taxon>
        <taxon>Dinophyceae</taxon>
        <taxon>Noctilucales</taxon>
        <taxon>Noctilucaceae</taxon>
        <taxon>Noctiluca</taxon>
    </lineage>
</organism>
<accession>A0A7S1A6N8</accession>
<name>A0A7S1A6N8_NOCSC</name>
<reference evidence="2" key="1">
    <citation type="submission" date="2021-01" db="EMBL/GenBank/DDBJ databases">
        <authorList>
            <person name="Corre E."/>
            <person name="Pelletier E."/>
            <person name="Niang G."/>
            <person name="Scheremetjew M."/>
            <person name="Finn R."/>
            <person name="Kale V."/>
            <person name="Holt S."/>
            <person name="Cochrane G."/>
            <person name="Meng A."/>
            <person name="Brown T."/>
            <person name="Cohen L."/>
        </authorList>
    </citation>
    <scope>NUCLEOTIDE SEQUENCE</scope>
</reference>
<feature type="region of interest" description="Disordered" evidence="1">
    <location>
        <begin position="42"/>
        <end position="68"/>
    </location>
</feature>
<feature type="compositionally biased region" description="Basic residues" evidence="1">
    <location>
        <begin position="434"/>
        <end position="446"/>
    </location>
</feature>
<sequence length="637" mass="68415">MAALRDSSRVKWLDDRGREVPVWCYAIKVKNTFLDIGEEEATFRRQQSAPPLASPSELSEAKVPTDSSSWVAYRRAVIRGRSVKRRPGKLPRRSTRRESGVHSRRLSRPSSSCSSAPSSEPRRTGRSSVHSRGHSSGHSSGRSSARSSTLSGRRGNRSSSGLSTRRCGVRSTACSSTRSTSSGSSKPVSHSAVGPTTCGPALADGAAAAACRGTPPVAQWNALGEGSADCAVDMAAVDEPFLECVVEEECSVRAARVPLQPRDLAARVPKELARTSHSIRLSNRFDAFDADDMDGRCALEGRPSHTHSCDNVDSSDTPEVCTGGVCPPAVDGRARRNTSRRKRGSATESPHAQAPDAAGLLPVVEEDAARLPGLKTLPTVSVAKVTDSPRAQEPAKLTVDLSLALLAPADASSPRDLPCEKDSGSRRESSKSRAGLKGRKARRNRKVPASETEALPSADRQQQAPGEDRAPSSALRQASRDKPDGVEKPRPEPLSEEKADMLAMMTGRLSEPAVLQHMQATSSRKLMLAMPVDPGPAEEGMLDVMMGMVVHYEAADSGWAYGTVIAPSRLAGSSGCFRCEGMRPMVAEVRSNRFGDALEWRPGSWDERSRAQTTQSRLHHKAVLKRIKQAIASWDRS</sequence>
<gene>
    <name evidence="2" type="ORF">NSCI0253_LOCUS18855</name>
</gene>
<feature type="compositionally biased region" description="Basic and acidic residues" evidence="1">
    <location>
        <begin position="417"/>
        <end position="431"/>
    </location>
</feature>
<feature type="compositionally biased region" description="Basic residues" evidence="1">
    <location>
        <begin position="335"/>
        <end position="344"/>
    </location>
</feature>
<feature type="region of interest" description="Disordered" evidence="1">
    <location>
        <begin position="303"/>
        <end position="358"/>
    </location>
</feature>
<evidence type="ECO:0000313" key="2">
    <source>
        <dbReference type="EMBL" id="CAD8844505.1"/>
    </source>
</evidence>
<dbReference type="EMBL" id="HBFQ01026739">
    <property type="protein sequence ID" value="CAD8844505.1"/>
    <property type="molecule type" value="Transcribed_RNA"/>
</dbReference>
<dbReference type="AlphaFoldDB" id="A0A7S1A6N8"/>
<feature type="compositionally biased region" description="Low complexity" evidence="1">
    <location>
        <begin position="48"/>
        <end position="58"/>
    </location>
</feature>
<feature type="compositionally biased region" description="Basic and acidic residues" evidence="1">
    <location>
        <begin position="478"/>
        <end position="497"/>
    </location>
</feature>
<evidence type="ECO:0000256" key="1">
    <source>
        <dbReference type="SAM" id="MobiDB-lite"/>
    </source>
</evidence>